<name>A0ABY4S7N8_AQUTE</name>
<evidence type="ECO:0008006" key="3">
    <source>
        <dbReference type="Google" id="ProtNLM"/>
    </source>
</evidence>
<organism evidence="1 2">
    <name type="scientific">Aquincola tertiaricarbonis</name>
    <dbReference type="NCBI Taxonomy" id="391953"/>
    <lineage>
        <taxon>Bacteria</taxon>
        <taxon>Pseudomonadati</taxon>
        <taxon>Pseudomonadota</taxon>
        <taxon>Betaproteobacteria</taxon>
        <taxon>Burkholderiales</taxon>
        <taxon>Sphaerotilaceae</taxon>
        <taxon>Aquincola</taxon>
    </lineage>
</organism>
<proteinExistence type="predicted"/>
<gene>
    <name evidence="1" type="ORF">MW290_05085</name>
</gene>
<sequence>MKVFKEASVYPVVTVLERGVEQGRVVNVMHGRSKTTSDDIVMSELPAADSRWLDALPNRIWGVLLSEHRSVLEKVSSKSRWLRDVANVNAMTTAGEADAFGTQLRDSARGACRVINTGTIDPFESLWGQKALTKQGAKFLHPVLPLNAETLGNRLALFRSPKIIVAKIAHRCEAFLDGEGKFGGLDVNCIYGPAGDYTLKFLVGYLHSDVAAFVHRLFFGGLAMSGGYLPFQAPHLRVLPVPNAESKLVARVEKAVDIIIASRDAGSIDLSPVTDIDDALAAHFGLTPSDMAAIREVVQRDMEDAELGNV</sequence>
<evidence type="ECO:0000313" key="1">
    <source>
        <dbReference type="EMBL" id="URI07961.1"/>
    </source>
</evidence>
<evidence type="ECO:0000313" key="2">
    <source>
        <dbReference type="Proteomes" id="UP001056201"/>
    </source>
</evidence>
<keyword evidence="2" id="KW-1185">Reference proteome</keyword>
<accession>A0ABY4S7N8</accession>
<reference evidence="1" key="1">
    <citation type="submission" date="2022-05" db="EMBL/GenBank/DDBJ databases">
        <title>An RpoN-dependent PEP-CTERM gene is involved in floc formation of an Aquincola tertiaricarbonis strain.</title>
        <authorList>
            <person name="Qiu D."/>
            <person name="Xia M."/>
        </authorList>
    </citation>
    <scope>NUCLEOTIDE SEQUENCE</scope>
    <source>
        <strain evidence="1">RN12</strain>
    </source>
</reference>
<protein>
    <recommendedName>
        <fullName evidence="3">Site-specific DNA-methyltransferase (adenine-specific)</fullName>
    </recommendedName>
</protein>
<dbReference type="EMBL" id="CP097635">
    <property type="protein sequence ID" value="URI07961.1"/>
    <property type="molecule type" value="Genomic_DNA"/>
</dbReference>
<dbReference type="Proteomes" id="UP001056201">
    <property type="component" value="Chromosome 1"/>
</dbReference>
<dbReference type="RefSeq" id="WP_250196183.1">
    <property type="nucleotide sequence ID" value="NZ_CP097635.1"/>
</dbReference>